<evidence type="ECO:0000313" key="10">
    <source>
        <dbReference type="Proteomes" id="UP001219518"/>
    </source>
</evidence>
<dbReference type="EMBL" id="JAHWGI010001243">
    <property type="protein sequence ID" value="KAK3926139.1"/>
    <property type="molecule type" value="Genomic_DNA"/>
</dbReference>
<comment type="similarity">
    <text evidence="2">Belongs to the PPR family. P subfamily.</text>
</comment>
<dbReference type="GO" id="GO:0004526">
    <property type="term" value="F:ribonuclease P activity"/>
    <property type="evidence" value="ECO:0007669"/>
    <property type="project" value="TreeGrafter"/>
</dbReference>
<feature type="domain" description="PRORP" evidence="8">
    <location>
        <begin position="265"/>
        <end position="485"/>
    </location>
</feature>
<organism evidence="9 10">
    <name type="scientific">Frankliniella fusca</name>
    <dbReference type="NCBI Taxonomy" id="407009"/>
    <lineage>
        <taxon>Eukaryota</taxon>
        <taxon>Metazoa</taxon>
        <taxon>Ecdysozoa</taxon>
        <taxon>Arthropoda</taxon>
        <taxon>Hexapoda</taxon>
        <taxon>Insecta</taxon>
        <taxon>Pterygota</taxon>
        <taxon>Neoptera</taxon>
        <taxon>Paraneoptera</taxon>
        <taxon>Thysanoptera</taxon>
        <taxon>Terebrantia</taxon>
        <taxon>Thripoidea</taxon>
        <taxon>Thripidae</taxon>
        <taxon>Frankliniella</taxon>
    </lineage>
</organism>
<keyword evidence="4" id="KW-0378">Hydrolase</keyword>
<gene>
    <name evidence="9" type="ORF">KUF71_014388</name>
</gene>
<evidence type="ECO:0000256" key="5">
    <source>
        <dbReference type="ARBA" id="ARBA00022833"/>
    </source>
</evidence>
<dbReference type="AlphaFoldDB" id="A0AAE1HRG4"/>
<dbReference type="GO" id="GO:0046872">
    <property type="term" value="F:metal ion binding"/>
    <property type="evidence" value="ECO:0007669"/>
    <property type="project" value="UniProtKB-KW"/>
</dbReference>
<dbReference type="InterPro" id="IPR031595">
    <property type="entry name" value="PRORP_C"/>
</dbReference>
<evidence type="ECO:0000259" key="8">
    <source>
        <dbReference type="Pfam" id="PF16953"/>
    </source>
</evidence>
<evidence type="ECO:0000256" key="2">
    <source>
        <dbReference type="ARBA" id="ARBA00007626"/>
    </source>
</evidence>
<dbReference type="GO" id="GO:0001682">
    <property type="term" value="P:tRNA 5'-leader removal"/>
    <property type="evidence" value="ECO:0007669"/>
    <property type="project" value="TreeGrafter"/>
</dbReference>
<dbReference type="Pfam" id="PF16953">
    <property type="entry name" value="PRORP"/>
    <property type="match status" value="1"/>
</dbReference>
<evidence type="ECO:0000256" key="4">
    <source>
        <dbReference type="ARBA" id="ARBA00022801"/>
    </source>
</evidence>
<protein>
    <submittedName>
        <fullName evidence="9">Mitochondrial ribonuclease P catalytic subunit</fullName>
    </submittedName>
</protein>
<keyword evidence="10" id="KW-1185">Reference proteome</keyword>
<evidence type="ECO:0000313" key="9">
    <source>
        <dbReference type="EMBL" id="KAK3926139.1"/>
    </source>
</evidence>
<keyword evidence="3" id="KW-0479">Metal-binding</keyword>
<dbReference type="GO" id="GO:0097745">
    <property type="term" value="P:mitochondrial tRNA 5'-end processing"/>
    <property type="evidence" value="ECO:0007669"/>
    <property type="project" value="TreeGrafter"/>
</dbReference>
<proteinExistence type="inferred from homology"/>
<dbReference type="PANTHER" id="PTHR13547">
    <property type="match status" value="1"/>
</dbReference>
<evidence type="ECO:0000256" key="6">
    <source>
        <dbReference type="ARBA" id="ARBA00022946"/>
    </source>
</evidence>
<accession>A0AAE1HRG4</accession>
<comment type="subcellular location">
    <subcellularLocation>
        <location evidence="1">Mitochondrion</location>
    </subcellularLocation>
</comment>
<evidence type="ECO:0000256" key="3">
    <source>
        <dbReference type="ARBA" id="ARBA00022723"/>
    </source>
</evidence>
<evidence type="ECO:0000256" key="7">
    <source>
        <dbReference type="ARBA" id="ARBA00023128"/>
    </source>
</evidence>
<name>A0AAE1HRG4_9NEOP</name>
<keyword evidence="6" id="KW-0809">Transit peptide</keyword>
<keyword evidence="5" id="KW-0862">Zinc</keyword>
<evidence type="ECO:0000256" key="1">
    <source>
        <dbReference type="ARBA" id="ARBA00004173"/>
    </source>
</evidence>
<dbReference type="Gene3D" id="3.40.50.11980">
    <property type="match status" value="1"/>
</dbReference>
<keyword evidence="7" id="KW-0496">Mitochondrion</keyword>
<sequence>MRVSLRLCARRTADFIGVSVSEVAKNSEHSGKNAYTTVQNVLSVKKNLTVPEWNKLKYVFSGPGFAYQAVSVIMKDKCGLEEARKLTSALEMSDSLNLITKAQMLRAYGFFSSECTMEDHKFIEETIDEVLSTYPVLSADLSSYLLSGLMSTPLWKERADLILKKSAEVNHTVLCIYAQLAFEHKEFDLGWDTMEKAVSTGPNFVPSLYNCIVDHHESHPQENLIFKLLDFLEKHSKMMTSYAAESLSNILNRSDNLVARFSSVDLRGHCTCCKRRLQRLPLTAEEHKTLLSGLEEQFDLKCRFNTYQQEEVDQFKEFLESCPPYTLVVDGLNLFYRSQKSELLTNSISKLRREGHKMLVICRDHLRGHKEFCNLFKSHTLYFLNNRTKDDTFVIYAALFKERGAFVLSNDFYGTYYTSLKGASKILFRKWQLSHHVVCSGYLAMDFLLPTHTPIAQRTSNGLSIHVPLVTDDLYSAFAPYAWLCIQKVSVEEKQKSWRLWPHKPFVHEIESKSGATVFRQHAHNVRKQHVNSKKLKKSYAVYY</sequence>
<reference evidence="9" key="2">
    <citation type="journal article" date="2023" name="BMC Genomics">
        <title>Pest status, molecular evolution, and epigenetic factors derived from the genome assembly of Frankliniella fusca, a thysanopteran phytovirus vector.</title>
        <authorList>
            <person name="Catto M.A."/>
            <person name="Labadie P.E."/>
            <person name="Jacobson A.L."/>
            <person name="Kennedy G.G."/>
            <person name="Srinivasan R."/>
            <person name="Hunt B.G."/>
        </authorList>
    </citation>
    <scope>NUCLEOTIDE SEQUENCE</scope>
    <source>
        <strain evidence="9">PL_HMW_Pooled</strain>
    </source>
</reference>
<dbReference type="Proteomes" id="UP001219518">
    <property type="component" value="Unassembled WGS sequence"/>
</dbReference>
<reference evidence="9" key="1">
    <citation type="submission" date="2021-07" db="EMBL/GenBank/DDBJ databases">
        <authorList>
            <person name="Catto M.A."/>
            <person name="Jacobson A."/>
            <person name="Kennedy G."/>
            <person name="Labadie P."/>
            <person name="Hunt B.G."/>
            <person name="Srinivasan R."/>
        </authorList>
    </citation>
    <scope>NUCLEOTIDE SEQUENCE</scope>
    <source>
        <strain evidence="9">PL_HMW_Pooled</strain>
        <tissue evidence="9">Head</tissue>
    </source>
</reference>
<dbReference type="GO" id="GO:0030678">
    <property type="term" value="C:mitochondrial ribonuclease P complex"/>
    <property type="evidence" value="ECO:0007669"/>
    <property type="project" value="TreeGrafter"/>
</dbReference>
<comment type="caution">
    <text evidence="9">The sequence shown here is derived from an EMBL/GenBank/DDBJ whole genome shotgun (WGS) entry which is preliminary data.</text>
</comment>
<dbReference type="PANTHER" id="PTHR13547:SF1">
    <property type="entry name" value="MITOCHONDRIAL RIBONUCLEASE P CATALYTIC SUBUNIT"/>
    <property type="match status" value="1"/>
</dbReference>